<dbReference type="GO" id="GO:0046983">
    <property type="term" value="F:protein dimerization activity"/>
    <property type="evidence" value="ECO:0007669"/>
    <property type="project" value="InterPro"/>
</dbReference>
<dbReference type="Gene3D" id="4.10.280.10">
    <property type="entry name" value="Helix-loop-helix DNA-binding domain"/>
    <property type="match status" value="1"/>
</dbReference>
<evidence type="ECO:0000313" key="8">
    <source>
        <dbReference type="Proteomes" id="UP000655225"/>
    </source>
</evidence>
<dbReference type="AlphaFoldDB" id="A0A835DA61"/>
<dbReference type="CDD" id="cd11393">
    <property type="entry name" value="bHLH_AtbHLH_like"/>
    <property type="match status" value="1"/>
</dbReference>
<dbReference type="GO" id="GO:0005634">
    <property type="term" value="C:nucleus"/>
    <property type="evidence" value="ECO:0007669"/>
    <property type="project" value="UniProtKB-SubCell"/>
</dbReference>
<dbReference type="OMA" id="SYMTGFP"/>
<evidence type="ECO:0000256" key="5">
    <source>
        <dbReference type="SAM" id="MobiDB-lite"/>
    </source>
</evidence>
<evidence type="ECO:0000313" key="7">
    <source>
        <dbReference type="EMBL" id="KAF8396103.1"/>
    </source>
</evidence>
<organism evidence="7 8">
    <name type="scientific">Tetracentron sinense</name>
    <name type="common">Spur-leaf</name>
    <dbReference type="NCBI Taxonomy" id="13715"/>
    <lineage>
        <taxon>Eukaryota</taxon>
        <taxon>Viridiplantae</taxon>
        <taxon>Streptophyta</taxon>
        <taxon>Embryophyta</taxon>
        <taxon>Tracheophyta</taxon>
        <taxon>Spermatophyta</taxon>
        <taxon>Magnoliopsida</taxon>
        <taxon>Trochodendrales</taxon>
        <taxon>Trochodendraceae</taxon>
        <taxon>Tetracentron</taxon>
    </lineage>
</organism>
<comment type="caution">
    <text evidence="7">The sequence shown here is derived from an EMBL/GenBank/DDBJ whole genome shotgun (WGS) entry which is preliminary data.</text>
</comment>
<dbReference type="PANTHER" id="PTHR16223:SF125">
    <property type="entry name" value="OS08G0506700 PROTEIN"/>
    <property type="match status" value="1"/>
</dbReference>
<keyword evidence="8" id="KW-1185">Reference proteome</keyword>
<dbReference type="InterPro" id="IPR045843">
    <property type="entry name" value="IND-like"/>
</dbReference>
<reference evidence="7 8" key="1">
    <citation type="submission" date="2020-04" db="EMBL/GenBank/DDBJ databases">
        <title>Plant Genome Project.</title>
        <authorList>
            <person name="Zhang R.-G."/>
        </authorList>
    </citation>
    <scope>NUCLEOTIDE SEQUENCE [LARGE SCALE GENOMIC DNA]</scope>
    <source>
        <strain evidence="7">YNK0</strain>
        <tissue evidence="7">Leaf</tissue>
    </source>
</reference>
<evidence type="ECO:0000256" key="2">
    <source>
        <dbReference type="ARBA" id="ARBA00023015"/>
    </source>
</evidence>
<sequence>MYCGSEASSKDMSLLFSSTFKHPEVELQKNRELMADSNLHHRHLHHQQQQQQNSGLVRYGSAPNSLLVNIGDGTGGEGEGCEDFLQSRSSILEAETMFARFMSRGGTGDSASPDLHEIEEKCPTVVTPAAVNQRNSHFLASMEHEATEIAQQQNGYSSASQMIYQTPRPPLLLNQSSASMEIPYRVVNSMVMDQRPQVKTSSDNCSNLIRHSSSPAGLFSHLTVENGYAVMRGMENFRATNGTNGEASPSTSRLKGQINFSPGTPSSSGLMSQISEIGSESIGASSPDNGNLGSRNGVNRCYIPGFPIGSWDESENFTGLKRARDDNGKIFSGLNASEIQNAEAGNRSTPGLTHHFSLPKTSVEMAAMEKLIQFQDSVPCKIRAKRGCATHPRSIAERVRRTKISERMRKLQELVPNMDKVKSSYTFQAQTIVCRNSKIVISSWQQTNTADMLELAVDYIKDLQKEVKTLSVNRTNCTCSSKQKPNSNATV</sequence>
<evidence type="ECO:0000256" key="3">
    <source>
        <dbReference type="ARBA" id="ARBA00023163"/>
    </source>
</evidence>
<dbReference type="Pfam" id="PF00010">
    <property type="entry name" value="HLH"/>
    <property type="match status" value="1"/>
</dbReference>
<dbReference type="Proteomes" id="UP000655225">
    <property type="component" value="Unassembled WGS sequence"/>
</dbReference>
<keyword evidence="4" id="KW-0539">Nucleus</keyword>
<dbReference type="SMART" id="SM00353">
    <property type="entry name" value="HLH"/>
    <property type="match status" value="1"/>
</dbReference>
<dbReference type="SUPFAM" id="SSF47459">
    <property type="entry name" value="HLH, helix-loop-helix DNA-binding domain"/>
    <property type="match status" value="1"/>
</dbReference>
<dbReference type="InterPro" id="IPR045239">
    <property type="entry name" value="bHLH95_bHLH"/>
</dbReference>
<protein>
    <recommendedName>
        <fullName evidence="6">BHLH domain-containing protein</fullName>
    </recommendedName>
</protein>
<keyword evidence="2" id="KW-0805">Transcription regulation</keyword>
<dbReference type="InterPro" id="IPR036638">
    <property type="entry name" value="HLH_DNA-bd_sf"/>
</dbReference>
<dbReference type="GO" id="GO:0000981">
    <property type="term" value="F:DNA-binding transcription factor activity, RNA polymerase II-specific"/>
    <property type="evidence" value="ECO:0007669"/>
    <property type="project" value="TreeGrafter"/>
</dbReference>
<dbReference type="PROSITE" id="PS50888">
    <property type="entry name" value="BHLH"/>
    <property type="match status" value="1"/>
</dbReference>
<dbReference type="InterPro" id="IPR011598">
    <property type="entry name" value="bHLH_dom"/>
</dbReference>
<feature type="domain" description="BHLH" evidence="6">
    <location>
        <begin position="388"/>
        <end position="463"/>
    </location>
</feature>
<dbReference type="GO" id="GO:0000978">
    <property type="term" value="F:RNA polymerase II cis-regulatory region sequence-specific DNA binding"/>
    <property type="evidence" value="ECO:0007669"/>
    <property type="project" value="TreeGrafter"/>
</dbReference>
<evidence type="ECO:0000256" key="1">
    <source>
        <dbReference type="ARBA" id="ARBA00004123"/>
    </source>
</evidence>
<gene>
    <name evidence="7" type="ORF">HHK36_017715</name>
</gene>
<dbReference type="PANTHER" id="PTHR16223">
    <property type="entry name" value="TRANSCRIPTION FACTOR BHLH83-RELATED"/>
    <property type="match status" value="1"/>
</dbReference>
<comment type="subcellular location">
    <subcellularLocation>
        <location evidence="1">Nucleus</location>
    </subcellularLocation>
</comment>
<evidence type="ECO:0000256" key="4">
    <source>
        <dbReference type="ARBA" id="ARBA00023242"/>
    </source>
</evidence>
<keyword evidence="3" id="KW-0804">Transcription</keyword>
<dbReference type="EMBL" id="JABCRI010000012">
    <property type="protein sequence ID" value="KAF8396103.1"/>
    <property type="molecule type" value="Genomic_DNA"/>
</dbReference>
<evidence type="ECO:0000259" key="6">
    <source>
        <dbReference type="PROSITE" id="PS50888"/>
    </source>
</evidence>
<feature type="region of interest" description="Disordered" evidence="5">
    <location>
        <begin position="239"/>
        <end position="271"/>
    </location>
</feature>
<proteinExistence type="predicted"/>
<accession>A0A835DA61</accession>
<name>A0A835DA61_TETSI</name>
<dbReference type="OrthoDB" id="2019494at2759"/>